<proteinExistence type="predicted"/>
<organism evidence="1 2">
    <name type="scientific">Thermocoleostomius sinensis A174</name>
    <dbReference type="NCBI Taxonomy" id="2016057"/>
    <lineage>
        <taxon>Bacteria</taxon>
        <taxon>Bacillati</taxon>
        <taxon>Cyanobacteriota</taxon>
        <taxon>Cyanophyceae</taxon>
        <taxon>Oculatellales</taxon>
        <taxon>Oculatellaceae</taxon>
        <taxon>Thermocoleostomius</taxon>
    </lineage>
</organism>
<gene>
    <name evidence="1" type="ORF">OXH18_09535</name>
</gene>
<protein>
    <recommendedName>
        <fullName evidence="3">Uma2 family endonuclease</fullName>
    </recommendedName>
</protein>
<dbReference type="AlphaFoldDB" id="A0A9E9CA00"/>
<evidence type="ECO:0000313" key="2">
    <source>
        <dbReference type="Proteomes" id="UP001163152"/>
    </source>
</evidence>
<accession>A0A9E9CA00</accession>
<evidence type="ECO:0008006" key="3">
    <source>
        <dbReference type="Google" id="ProtNLM"/>
    </source>
</evidence>
<dbReference type="Proteomes" id="UP001163152">
    <property type="component" value="Chromosome"/>
</dbReference>
<keyword evidence="2" id="KW-1185">Reference proteome</keyword>
<evidence type="ECO:0000313" key="1">
    <source>
        <dbReference type="EMBL" id="WAL62208.1"/>
    </source>
</evidence>
<dbReference type="EMBL" id="CP113797">
    <property type="protein sequence ID" value="WAL62208.1"/>
    <property type="molecule type" value="Genomic_DNA"/>
</dbReference>
<dbReference type="PANTHER" id="PTHR47152">
    <property type="entry name" value="SLR2084 PROTEIN-RELATED"/>
    <property type="match status" value="1"/>
</dbReference>
<reference evidence="1" key="1">
    <citation type="submission" date="2022-12" db="EMBL/GenBank/DDBJ databases">
        <title>Polyphasic identification of a Novel Hot-Spring Cyanobacterium Ocullathermofonsia sinensis gen nov. sp. nov. and Genomic Insights on its Adaptations to the Thermal Habitat.</title>
        <authorList>
            <person name="Daroch M."/>
            <person name="Tang J."/>
            <person name="Jiang Y."/>
        </authorList>
    </citation>
    <scope>NUCLEOTIDE SEQUENCE</scope>
    <source>
        <strain evidence="1">PKUAC-SCTA174</strain>
    </source>
</reference>
<sequence length="62" mass="7078">MTTSTPSLSTIAEQRVVLPSVTWQQYKNLLATLGDYPGLRLIYLEGMLEIFMPSPEHELIKR</sequence>
<dbReference type="RefSeq" id="WP_268612385.1">
    <property type="nucleotide sequence ID" value="NZ_CP113797.1"/>
</dbReference>
<dbReference type="KEGG" id="tsin:OXH18_09535"/>
<name>A0A9E9CA00_9CYAN</name>